<dbReference type="PANTHER" id="PTHR21659:SF42">
    <property type="entry name" value="UPF0057 MEMBRANE PROTEIN ZK632.10-RELATED"/>
    <property type="match status" value="1"/>
</dbReference>
<keyword evidence="4 6" id="KW-1133">Transmembrane helix</keyword>
<dbReference type="STRING" id="6313.A0A0K0DM70"/>
<reference evidence="7" key="1">
    <citation type="submission" date="2012-09" db="EMBL/GenBank/DDBJ databases">
        <authorList>
            <person name="Martin A.A."/>
        </authorList>
    </citation>
    <scope>NUCLEOTIDE SEQUENCE</scope>
</reference>
<name>A0A0K0DM70_ANGCA</name>
<dbReference type="GO" id="GO:0016020">
    <property type="term" value="C:membrane"/>
    <property type="evidence" value="ECO:0007669"/>
    <property type="project" value="UniProtKB-SubCell"/>
</dbReference>
<evidence type="ECO:0000256" key="6">
    <source>
        <dbReference type="SAM" id="Phobius"/>
    </source>
</evidence>
<organism evidence="7 8">
    <name type="scientific">Angiostrongylus cantonensis</name>
    <name type="common">Rat lungworm</name>
    <dbReference type="NCBI Taxonomy" id="6313"/>
    <lineage>
        <taxon>Eukaryota</taxon>
        <taxon>Metazoa</taxon>
        <taxon>Ecdysozoa</taxon>
        <taxon>Nematoda</taxon>
        <taxon>Chromadorea</taxon>
        <taxon>Rhabditida</taxon>
        <taxon>Rhabditina</taxon>
        <taxon>Rhabditomorpha</taxon>
        <taxon>Strongyloidea</taxon>
        <taxon>Metastrongylidae</taxon>
        <taxon>Angiostrongylus</taxon>
    </lineage>
</organism>
<evidence type="ECO:0000256" key="5">
    <source>
        <dbReference type="ARBA" id="ARBA00023136"/>
    </source>
</evidence>
<protein>
    <submittedName>
        <fullName evidence="8">UPF0057-domain-containing protein</fullName>
    </submittedName>
</protein>
<accession>A0A0K0DM70</accession>
<evidence type="ECO:0000256" key="4">
    <source>
        <dbReference type="ARBA" id="ARBA00022989"/>
    </source>
</evidence>
<evidence type="ECO:0000256" key="1">
    <source>
        <dbReference type="ARBA" id="ARBA00004370"/>
    </source>
</evidence>
<dbReference type="Proteomes" id="UP000035642">
    <property type="component" value="Unassembled WGS sequence"/>
</dbReference>
<dbReference type="PANTHER" id="PTHR21659">
    <property type="entry name" value="HYDROPHOBIC PROTEIN RCI2 LOW TEMPERATURE AND SALT RESPONSIVE PROTEIN LTI6 -RELATED"/>
    <property type="match status" value="1"/>
</dbReference>
<evidence type="ECO:0000313" key="8">
    <source>
        <dbReference type="WBParaSite" id="ACAC_0001276101-mRNA-1"/>
    </source>
</evidence>
<reference evidence="8" key="2">
    <citation type="submission" date="2017-02" db="UniProtKB">
        <authorList>
            <consortium name="WormBaseParasite"/>
        </authorList>
    </citation>
    <scope>IDENTIFICATION</scope>
</reference>
<keyword evidence="3 6" id="KW-0812">Transmembrane</keyword>
<dbReference type="InterPro" id="IPR000612">
    <property type="entry name" value="PMP3"/>
</dbReference>
<feature type="transmembrane region" description="Helical" evidence="6">
    <location>
        <begin position="12"/>
        <end position="33"/>
    </location>
</feature>
<feature type="transmembrane region" description="Helical" evidence="6">
    <location>
        <begin position="45"/>
        <end position="63"/>
    </location>
</feature>
<dbReference type="WBParaSite" id="ACAC_0001276101-mRNA-1">
    <property type="protein sequence ID" value="ACAC_0001276101-mRNA-1"/>
    <property type="gene ID" value="ACAC_0001276101"/>
</dbReference>
<sequence>MGLCLTVAKTSWLWAHSIVLIILATVPPLAVLFDQGCTEQFWINLLLTFLVFIPGIIHAWWVLLCREDLLVIVYAYLPTS</sequence>
<evidence type="ECO:0000313" key="7">
    <source>
        <dbReference type="Proteomes" id="UP000035642"/>
    </source>
</evidence>
<dbReference type="AlphaFoldDB" id="A0A0K0DM70"/>
<comment type="subcellular location">
    <subcellularLocation>
        <location evidence="1">Membrane</location>
    </subcellularLocation>
</comment>
<evidence type="ECO:0000256" key="3">
    <source>
        <dbReference type="ARBA" id="ARBA00022692"/>
    </source>
</evidence>
<evidence type="ECO:0000256" key="2">
    <source>
        <dbReference type="ARBA" id="ARBA00009530"/>
    </source>
</evidence>
<comment type="similarity">
    <text evidence="2">Belongs to the UPF0057 (PMP3) family.</text>
</comment>
<keyword evidence="7" id="KW-1185">Reference proteome</keyword>
<dbReference type="Pfam" id="PF01679">
    <property type="entry name" value="Pmp3"/>
    <property type="match status" value="1"/>
</dbReference>
<proteinExistence type="inferred from homology"/>
<keyword evidence="5 6" id="KW-0472">Membrane</keyword>